<dbReference type="PANTHER" id="PTHR41248">
    <property type="entry name" value="NORD PROTEIN"/>
    <property type="match status" value="1"/>
</dbReference>
<dbReference type="RefSeq" id="WP_302927829.1">
    <property type="nucleotide sequence ID" value="NZ_JAJEPW010000004.1"/>
</dbReference>
<accession>A0AAE3AC69</accession>
<dbReference type="EMBL" id="JAJEPW010000004">
    <property type="protein sequence ID" value="MCC2128459.1"/>
    <property type="molecule type" value="Genomic_DNA"/>
</dbReference>
<name>A0AAE3AC69_9FIRM</name>
<feature type="region of interest" description="Disordered" evidence="1">
    <location>
        <begin position="496"/>
        <end position="516"/>
    </location>
</feature>
<evidence type="ECO:0000313" key="3">
    <source>
        <dbReference type="Proteomes" id="UP001199319"/>
    </source>
</evidence>
<dbReference type="InterPro" id="IPR051928">
    <property type="entry name" value="NorD/CobT"/>
</dbReference>
<evidence type="ECO:0000256" key="1">
    <source>
        <dbReference type="SAM" id="MobiDB-lite"/>
    </source>
</evidence>
<dbReference type="AlphaFoldDB" id="A0AAE3AC69"/>
<evidence type="ECO:0008006" key="4">
    <source>
        <dbReference type="Google" id="ProtNLM"/>
    </source>
</evidence>
<keyword evidence="3" id="KW-1185">Reference proteome</keyword>
<sequence length="583" mass="66290">MGVQTYSAQQRRAVNLIWAAAGEYGFEPKFLAMKTDGTPDFYMNFVIGLVYKWFGRDMLERLFDSWLGDVRQAVMDDLAWLALESAVYQKELPGRPALEELRQDHAREFFAMEYQTSRQEWMARNQLVYSMQAARWKNVLGKPDRLVTPWDKGLYRALCCGDVSGEELEQALRACFRKYLGFDGKVRTKAELRLHFDNRRWIAFMTKMAPTELVRTDDLAIGRAAHAGQAGLVRAADALRSMLRSNERAEADRAYIQRCFGRSMYAPKQLSAIEQQRCTGNHLGCRLWFTRGDPAADVPPSSDSQQLYEQAAEQARLNRAAYAENSELYESALLRLTEQIRNCMLVHQQPEAVTARQGWVDGARVWREPVLGDDRVFLRQDQEPKPGFSVDLLLDGSASRLHCQETIAAQGYILAKSLLNCGIPVRVTSFCSLRGYTVLRVLKEYGDKQGERRIFDYFAAGWNRDGLALRGMEELMQSAPAEKHLLLILTDANPDDSHRIPPNGKNPISREYDGKAGVEDTADEVRDLRRRGIRVAAIFMGEQDSVPAADRIYGKDLARIRRMDQLAQAAGRLIQDQIRELAN</sequence>
<reference evidence="2" key="1">
    <citation type="submission" date="2021-10" db="EMBL/GenBank/DDBJ databases">
        <title>Anaerobic single-cell dispensing facilitates the cultivation of human gut bacteria.</title>
        <authorList>
            <person name="Afrizal A."/>
        </authorList>
    </citation>
    <scope>NUCLEOTIDE SEQUENCE</scope>
    <source>
        <strain evidence="2">CLA-AA-H272</strain>
    </source>
</reference>
<dbReference type="SUPFAM" id="SSF53300">
    <property type="entry name" value="vWA-like"/>
    <property type="match status" value="1"/>
</dbReference>
<organism evidence="2 3">
    <name type="scientific">Brotocaccenecus cirricatena</name>
    <dbReference type="NCBI Taxonomy" id="3064195"/>
    <lineage>
        <taxon>Bacteria</taxon>
        <taxon>Bacillati</taxon>
        <taxon>Bacillota</taxon>
        <taxon>Clostridia</taxon>
        <taxon>Eubacteriales</taxon>
        <taxon>Oscillospiraceae</taxon>
        <taxon>Brotocaccenecus</taxon>
    </lineage>
</organism>
<evidence type="ECO:0000313" key="2">
    <source>
        <dbReference type="EMBL" id="MCC2128459.1"/>
    </source>
</evidence>
<dbReference type="PANTHER" id="PTHR41248:SF1">
    <property type="entry name" value="NORD PROTEIN"/>
    <property type="match status" value="1"/>
</dbReference>
<comment type="caution">
    <text evidence="2">The sequence shown here is derived from an EMBL/GenBank/DDBJ whole genome shotgun (WGS) entry which is preliminary data.</text>
</comment>
<protein>
    <recommendedName>
        <fullName evidence="4">VWFA domain-containing protein</fullName>
    </recommendedName>
</protein>
<dbReference type="Proteomes" id="UP001199319">
    <property type="component" value="Unassembled WGS sequence"/>
</dbReference>
<proteinExistence type="predicted"/>
<gene>
    <name evidence="2" type="ORF">LKD37_02805</name>
</gene>
<dbReference type="InterPro" id="IPR036465">
    <property type="entry name" value="vWFA_dom_sf"/>
</dbReference>